<protein>
    <submittedName>
        <fullName evidence="2">Uncharacterized protein</fullName>
    </submittedName>
</protein>
<evidence type="ECO:0000313" key="3">
    <source>
        <dbReference type="Proteomes" id="UP001321520"/>
    </source>
</evidence>
<reference evidence="2 3" key="1">
    <citation type="submission" date="2022-05" db="EMBL/GenBank/DDBJ databases">
        <title>Microbulbifer sp. nov., isolated from sponge.</title>
        <authorList>
            <person name="Gao L."/>
        </authorList>
    </citation>
    <scope>NUCLEOTIDE SEQUENCE [LARGE SCALE GENOMIC DNA]</scope>
    <source>
        <strain evidence="2 3">MI-G</strain>
    </source>
</reference>
<feature type="signal peptide" evidence="1">
    <location>
        <begin position="1"/>
        <end position="19"/>
    </location>
</feature>
<sequence length="130" mass="13851">MNKVIVGALLACVCSPALAQSVLSNTFRAQCTGSDYKWIEKFDISDIYPANSATGTLGKAAVYFGNNDTGEVYQLFVDESSPDSIRTVQTLTSTVNAGLATDKTVDLCIDQSTTPHSVMAINFIKEATGE</sequence>
<name>A0ABY9E7D1_9GAMM</name>
<dbReference type="EMBL" id="CP098023">
    <property type="protein sequence ID" value="WKD48928.1"/>
    <property type="molecule type" value="Genomic_DNA"/>
</dbReference>
<proteinExistence type="predicted"/>
<evidence type="ECO:0000313" key="2">
    <source>
        <dbReference type="EMBL" id="WKD48928.1"/>
    </source>
</evidence>
<gene>
    <name evidence="2" type="ORF">M8T91_13630</name>
</gene>
<accession>A0ABY9E7D1</accession>
<dbReference type="RefSeq" id="WP_301414714.1">
    <property type="nucleotide sequence ID" value="NZ_CP098023.1"/>
</dbReference>
<keyword evidence="1" id="KW-0732">Signal</keyword>
<dbReference type="Proteomes" id="UP001321520">
    <property type="component" value="Chromosome"/>
</dbReference>
<organism evidence="2 3">
    <name type="scientific">Microbulbifer spongiae</name>
    <dbReference type="NCBI Taxonomy" id="2944933"/>
    <lineage>
        <taxon>Bacteria</taxon>
        <taxon>Pseudomonadati</taxon>
        <taxon>Pseudomonadota</taxon>
        <taxon>Gammaproteobacteria</taxon>
        <taxon>Cellvibrionales</taxon>
        <taxon>Microbulbiferaceae</taxon>
        <taxon>Microbulbifer</taxon>
    </lineage>
</organism>
<evidence type="ECO:0000256" key="1">
    <source>
        <dbReference type="SAM" id="SignalP"/>
    </source>
</evidence>
<feature type="chain" id="PRO_5045151548" evidence="1">
    <location>
        <begin position="20"/>
        <end position="130"/>
    </location>
</feature>
<keyword evidence="3" id="KW-1185">Reference proteome</keyword>